<keyword evidence="6" id="KW-0030">Aminoacyl-tRNA synthetase</keyword>
<keyword evidence="5" id="KW-0648">Protein biosynthesis</keyword>
<keyword evidence="4" id="KW-0067">ATP-binding</keyword>
<reference evidence="9" key="1">
    <citation type="submission" date="2016-11" db="UniProtKB">
        <authorList>
            <consortium name="WormBaseParasite"/>
        </authorList>
    </citation>
    <scope>IDENTIFICATION</scope>
</reference>
<evidence type="ECO:0000256" key="4">
    <source>
        <dbReference type="ARBA" id="ARBA00022840"/>
    </source>
</evidence>
<dbReference type="InterPro" id="IPR009008">
    <property type="entry name" value="Val/Leu/Ile-tRNA-synth_edit"/>
</dbReference>
<accession>A0A1I7XX46</accession>
<dbReference type="Proteomes" id="UP000095287">
    <property type="component" value="Unplaced"/>
</dbReference>
<evidence type="ECO:0000313" key="8">
    <source>
        <dbReference type="Proteomes" id="UP000095287"/>
    </source>
</evidence>
<dbReference type="InterPro" id="IPR002303">
    <property type="entry name" value="Valyl-tRNA_ligase"/>
</dbReference>
<evidence type="ECO:0000256" key="6">
    <source>
        <dbReference type="ARBA" id="ARBA00023146"/>
    </source>
</evidence>
<evidence type="ECO:0000256" key="2">
    <source>
        <dbReference type="ARBA" id="ARBA00022598"/>
    </source>
</evidence>
<dbReference type="GO" id="GO:0006438">
    <property type="term" value="P:valyl-tRNA aminoacylation"/>
    <property type="evidence" value="ECO:0007669"/>
    <property type="project" value="InterPro"/>
</dbReference>
<dbReference type="Gene3D" id="3.90.740.10">
    <property type="entry name" value="Valyl/Leucyl/Isoleucyl-tRNA synthetase, editing domain"/>
    <property type="match status" value="1"/>
</dbReference>
<evidence type="ECO:0000256" key="3">
    <source>
        <dbReference type="ARBA" id="ARBA00022741"/>
    </source>
</evidence>
<evidence type="ECO:0000256" key="1">
    <source>
        <dbReference type="ARBA" id="ARBA00013169"/>
    </source>
</evidence>
<dbReference type="PANTHER" id="PTHR11946:SF111">
    <property type="entry name" value="VALINE--TRNA LIGASE"/>
    <property type="match status" value="1"/>
</dbReference>
<dbReference type="SUPFAM" id="SSF50677">
    <property type="entry name" value="ValRS/IleRS/LeuRS editing domain"/>
    <property type="match status" value="1"/>
</dbReference>
<dbReference type="GO" id="GO:0005829">
    <property type="term" value="C:cytosol"/>
    <property type="evidence" value="ECO:0007669"/>
    <property type="project" value="TreeGrafter"/>
</dbReference>
<keyword evidence="8" id="KW-1185">Reference proteome</keyword>
<dbReference type="GO" id="GO:0002161">
    <property type="term" value="F:aminoacyl-tRNA deacylase activity"/>
    <property type="evidence" value="ECO:0007669"/>
    <property type="project" value="InterPro"/>
</dbReference>
<dbReference type="GO" id="GO:0005524">
    <property type="term" value="F:ATP binding"/>
    <property type="evidence" value="ECO:0007669"/>
    <property type="project" value="UniProtKB-KW"/>
</dbReference>
<name>A0A1I7XX46_9BILA</name>
<evidence type="ECO:0000256" key="5">
    <source>
        <dbReference type="ARBA" id="ARBA00022917"/>
    </source>
</evidence>
<evidence type="ECO:0000313" key="9">
    <source>
        <dbReference type="WBParaSite" id="L893_g10484.t1"/>
    </source>
</evidence>
<dbReference type="WBParaSite" id="L893_g10484.t1">
    <property type="protein sequence ID" value="L893_g10484.t1"/>
    <property type="gene ID" value="L893_g10484"/>
</dbReference>
<proteinExistence type="predicted"/>
<keyword evidence="2" id="KW-0436">Ligase</keyword>
<keyword evidence="3" id="KW-0547">Nucleotide-binding</keyword>
<dbReference type="EC" id="6.1.1.9" evidence="1"/>
<sequence length="111" mass="12627">MVNWCPALQSTISDQEVEVLEGERELKVLAHDGSQKIVQVGFMHKIRYRVVGESDEYLEVATTRPETILADVALAVHPEDDRFCRFIGKRVEHPLLKDRTMPVIADLAVKK</sequence>
<evidence type="ECO:0000256" key="7">
    <source>
        <dbReference type="ARBA" id="ARBA00029936"/>
    </source>
</evidence>
<dbReference type="AlphaFoldDB" id="A0A1I7XX46"/>
<protein>
    <recommendedName>
        <fullName evidence="1">valine--tRNA ligase</fullName>
        <ecNumber evidence="1">6.1.1.9</ecNumber>
    </recommendedName>
    <alternativeName>
        <fullName evidence="7">Valyl-tRNA synthetase</fullName>
    </alternativeName>
</protein>
<dbReference type="PANTHER" id="PTHR11946">
    <property type="entry name" value="VALYL-TRNA SYNTHETASES"/>
    <property type="match status" value="1"/>
</dbReference>
<dbReference type="GO" id="GO:0004832">
    <property type="term" value="F:valine-tRNA ligase activity"/>
    <property type="evidence" value="ECO:0007669"/>
    <property type="project" value="UniProtKB-EC"/>
</dbReference>
<organism evidence="8 9">
    <name type="scientific">Steinernema glaseri</name>
    <dbReference type="NCBI Taxonomy" id="37863"/>
    <lineage>
        <taxon>Eukaryota</taxon>
        <taxon>Metazoa</taxon>
        <taxon>Ecdysozoa</taxon>
        <taxon>Nematoda</taxon>
        <taxon>Chromadorea</taxon>
        <taxon>Rhabditida</taxon>
        <taxon>Tylenchina</taxon>
        <taxon>Panagrolaimomorpha</taxon>
        <taxon>Strongyloidoidea</taxon>
        <taxon>Steinernematidae</taxon>
        <taxon>Steinernema</taxon>
    </lineage>
</organism>